<feature type="domain" description="Macro" evidence="11">
    <location>
        <begin position="668"/>
        <end position="854"/>
    </location>
</feature>
<reference evidence="12" key="1">
    <citation type="submission" date="2025-08" db="UniProtKB">
        <authorList>
            <consortium name="Ensembl"/>
        </authorList>
    </citation>
    <scope>IDENTIFICATION</scope>
</reference>
<evidence type="ECO:0000256" key="2">
    <source>
        <dbReference type="ARBA" id="ARBA00022676"/>
    </source>
</evidence>
<dbReference type="GO" id="GO:0070212">
    <property type="term" value="P:protein poly-ADP-ribosylation"/>
    <property type="evidence" value="ECO:0007669"/>
    <property type="project" value="TreeGrafter"/>
</dbReference>
<dbReference type="Pfam" id="PF00644">
    <property type="entry name" value="PARP"/>
    <property type="match status" value="1"/>
</dbReference>
<dbReference type="SMART" id="SM00506">
    <property type="entry name" value="A1pp"/>
    <property type="match status" value="3"/>
</dbReference>
<evidence type="ECO:0000256" key="3">
    <source>
        <dbReference type="ARBA" id="ARBA00022679"/>
    </source>
</evidence>
<dbReference type="SUPFAM" id="SSF52949">
    <property type="entry name" value="Macro domain-like"/>
    <property type="match status" value="3"/>
</dbReference>
<dbReference type="InterPro" id="IPR012677">
    <property type="entry name" value="Nucleotide-bd_a/b_plait_sf"/>
</dbReference>
<dbReference type="EC" id="2.4.2.-" evidence="7"/>
<dbReference type="GO" id="GO:0010629">
    <property type="term" value="P:negative regulation of gene expression"/>
    <property type="evidence" value="ECO:0007669"/>
    <property type="project" value="TreeGrafter"/>
</dbReference>
<evidence type="ECO:0000259" key="11">
    <source>
        <dbReference type="PROSITE" id="PS51154"/>
    </source>
</evidence>
<dbReference type="Pfam" id="PF23254">
    <property type="entry name" value="KH_PARP14_8"/>
    <property type="match status" value="1"/>
</dbReference>
<evidence type="ECO:0000256" key="6">
    <source>
        <dbReference type="ARBA" id="ARBA00024347"/>
    </source>
</evidence>
<dbReference type="Gene3D" id="3.90.228.10">
    <property type="match status" value="1"/>
</dbReference>
<dbReference type="PROSITE" id="PS51059">
    <property type="entry name" value="PARP_CATALYTIC"/>
    <property type="match status" value="1"/>
</dbReference>
<comment type="subcellular location">
    <subcellularLocation>
        <location evidence="1">Nucleus</location>
    </subcellularLocation>
</comment>
<evidence type="ECO:0000259" key="9">
    <source>
        <dbReference type="PROSITE" id="PS50918"/>
    </source>
</evidence>
<evidence type="ECO:0000259" key="10">
    <source>
        <dbReference type="PROSITE" id="PS51059"/>
    </source>
</evidence>
<dbReference type="InterPro" id="IPR043472">
    <property type="entry name" value="Macro_dom-like"/>
</dbReference>
<feature type="compositionally biased region" description="Polar residues" evidence="8">
    <location>
        <begin position="1"/>
        <end position="10"/>
    </location>
</feature>
<accession>A0A3B3DTU0</accession>
<feature type="region of interest" description="Disordered" evidence="8">
    <location>
        <begin position="1"/>
        <end position="34"/>
    </location>
</feature>
<dbReference type="InterPro" id="IPR004170">
    <property type="entry name" value="WWE_dom"/>
</dbReference>
<dbReference type="InterPro" id="IPR057044">
    <property type="entry name" value="PARP14_KH_1"/>
</dbReference>
<evidence type="ECO:0000256" key="7">
    <source>
        <dbReference type="RuleBase" id="RU362114"/>
    </source>
</evidence>
<dbReference type="GO" id="GO:0005634">
    <property type="term" value="C:nucleus"/>
    <property type="evidence" value="ECO:0007669"/>
    <property type="project" value="UniProtKB-SubCell"/>
</dbReference>
<dbReference type="GO" id="GO:0005737">
    <property type="term" value="C:cytoplasm"/>
    <property type="evidence" value="ECO:0007669"/>
    <property type="project" value="TreeGrafter"/>
</dbReference>
<evidence type="ECO:0000256" key="5">
    <source>
        <dbReference type="ARBA" id="ARBA00023242"/>
    </source>
</evidence>
<dbReference type="Gene3D" id="3.30.720.50">
    <property type="match status" value="1"/>
</dbReference>
<name>A0A3B3DTU0_ORYME</name>
<dbReference type="Pfam" id="PF23253">
    <property type="entry name" value="KH_PARP14_6"/>
    <property type="match status" value="1"/>
</dbReference>
<keyword evidence="4 7" id="KW-0520">NAD</keyword>
<dbReference type="Pfam" id="PF23248">
    <property type="entry name" value="KH_PARP14_2"/>
    <property type="match status" value="1"/>
</dbReference>
<dbReference type="InterPro" id="IPR054596">
    <property type="entry name" value="PARP14_WWE"/>
</dbReference>
<comment type="similarity">
    <text evidence="6">Belongs to the ARTD/PARP family.</text>
</comment>
<dbReference type="GeneTree" id="ENSGT00940000154311"/>
<dbReference type="PANTHER" id="PTHR14453:SF89">
    <property type="entry name" value="PROTEIN MONO-ADP-RIBOSYLTRANSFERASE PARP14"/>
    <property type="match status" value="1"/>
</dbReference>
<dbReference type="PROSITE" id="PS50918">
    <property type="entry name" value="WWE"/>
    <property type="match status" value="1"/>
</dbReference>
<organism evidence="12 13">
    <name type="scientific">Oryzias melastigma</name>
    <name type="common">Marine medaka</name>
    <dbReference type="NCBI Taxonomy" id="30732"/>
    <lineage>
        <taxon>Eukaryota</taxon>
        <taxon>Metazoa</taxon>
        <taxon>Chordata</taxon>
        <taxon>Craniata</taxon>
        <taxon>Vertebrata</taxon>
        <taxon>Euteleostomi</taxon>
        <taxon>Actinopterygii</taxon>
        <taxon>Neopterygii</taxon>
        <taxon>Teleostei</taxon>
        <taxon>Neoteleostei</taxon>
        <taxon>Acanthomorphata</taxon>
        <taxon>Ovalentaria</taxon>
        <taxon>Atherinomorphae</taxon>
        <taxon>Beloniformes</taxon>
        <taxon>Adrianichthyidae</taxon>
        <taxon>Oryziinae</taxon>
        <taxon>Oryzias</taxon>
    </lineage>
</organism>
<dbReference type="Pfam" id="PF01661">
    <property type="entry name" value="Macro"/>
    <property type="match status" value="3"/>
</dbReference>
<dbReference type="Pfam" id="PF23084">
    <property type="entry name" value="KH_PARP14_1"/>
    <property type="match status" value="1"/>
</dbReference>
<dbReference type="FunFam" id="3.90.228.10:FF:000008">
    <property type="entry name" value="Poly [ADP-ribose] polymerase"/>
    <property type="match status" value="1"/>
</dbReference>
<dbReference type="InterPro" id="IPR057043">
    <property type="entry name" value="PARP14_KH_2"/>
</dbReference>
<dbReference type="STRING" id="30732.ENSOMEP00000033567"/>
<evidence type="ECO:0000256" key="8">
    <source>
        <dbReference type="SAM" id="MobiDB-lite"/>
    </source>
</evidence>
<keyword evidence="3 7" id="KW-0808">Transferase</keyword>
<feature type="domain" description="WWE" evidence="9">
    <location>
        <begin position="1377"/>
        <end position="1453"/>
    </location>
</feature>
<evidence type="ECO:0000256" key="1">
    <source>
        <dbReference type="ARBA" id="ARBA00004123"/>
    </source>
</evidence>
<feature type="region of interest" description="Disordered" evidence="8">
    <location>
        <begin position="1066"/>
        <end position="1090"/>
    </location>
</feature>
<dbReference type="CDD" id="cd02907">
    <property type="entry name" value="Macro_Af1521_BAL-like"/>
    <property type="match status" value="1"/>
</dbReference>
<dbReference type="InterPro" id="IPR012317">
    <property type="entry name" value="Poly(ADP-ribose)pol_cat_dom"/>
</dbReference>
<dbReference type="SUPFAM" id="SSF56399">
    <property type="entry name" value="ADP-ribosylation"/>
    <property type="match status" value="1"/>
</dbReference>
<dbReference type="CDD" id="cd01439">
    <property type="entry name" value="TCCD_inducible_PARP_like"/>
    <property type="match status" value="1"/>
</dbReference>
<keyword evidence="13" id="KW-1185">Reference proteome</keyword>
<dbReference type="OMA" id="GQLCCKK"/>
<feature type="domain" description="Macro" evidence="11">
    <location>
        <begin position="1087"/>
        <end position="1273"/>
    </location>
</feature>
<dbReference type="Pfam" id="PF23245">
    <property type="entry name" value="RRM_PARP14_2"/>
    <property type="match status" value="1"/>
</dbReference>
<dbReference type="GO" id="GO:1990404">
    <property type="term" value="F:NAD+-protein mono-ADP-ribosyltransferase activity"/>
    <property type="evidence" value="ECO:0007669"/>
    <property type="project" value="TreeGrafter"/>
</dbReference>
<reference evidence="12" key="2">
    <citation type="submission" date="2025-09" db="UniProtKB">
        <authorList>
            <consortium name="Ensembl"/>
        </authorList>
    </citation>
    <scope>IDENTIFICATION</scope>
</reference>
<evidence type="ECO:0000313" key="13">
    <source>
        <dbReference type="Proteomes" id="UP000261560"/>
    </source>
</evidence>
<dbReference type="InterPro" id="IPR057048">
    <property type="entry name" value="PARP14_KH_6"/>
</dbReference>
<feature type="region of interest" description="Disordered" evidence="8">
    <location>
        <begin position="859"/>
        <end position="878"/>
    </location>
</feature>
<dbReference type="InterPro" id="IPR057049">
    <property type="entry name" value="PARP14_KH_8"/>
</dbReference>
<dbReference type="Gene3D" id="3.40.220.10">
    <property type="entry name" value="Leucine Aminopeptidase, subunit E, domain 1"/>
    <property type="match status" value="3"/>
</dbReference>
<proteinExistence type="inferred from homology"/>
<dbReference type="InterPro" id="IPR002589">
    <property type="entry name" value="Macro_dom"/>
</dbReference>
<dbReference type="Pfam" id="PF23251">
    <property type="entry name" value="KH_PARP14_4"/>
    <property type="match status" value="1"/>
</dbReference>
<dbReference type="Pfam" id="PF23249">
    <property type="entry name" value="KH_PARP14_3"/>
    <property type="match status" value="1"/>
</dbReference>
<dbReference type="Pfam" id="PF22005">
    <property type="entry name" value="WWE_1"/>
    <property type="match status" value="1"/>
</dbReference>
<keyword evidence="2 7" id="KW-0328">Glycosyltransferase</keyword>
<dbReference type="InterPro" id="IPR037197">
    <property type="entry name" value="WWE_dom_sf"/>
</dbReference>
<evidence type="ECO:0000313" key="12">
    <source>
        <dbReference type="Ensembl" id="ENSOMEP00000033567.1"/>
    </source>
</evidence>
<dbReference type="InterPro" id="IPR057047">
    <property type="entry name" value="PARP14_KH_5"/>
</dbReference>
<dbReference type="PaxDb" id="30732-ENSOMEP00000033567"/>
<dbReference type="GO" id="GO:0003714">
    <property type="term" value="F:transcription corepressor activity"/>
    <property type="evidence" value="ECO:0007669"/>
    <property type="project" value="TreeGrafter"/>
</dbReference>
<keyword evidence="5" id="KW-0539">Nucleus</keyword>
<dbReference type="SUPFAM" id="SSF117839">
    <property type="entry name" value="WWE domain"/>
    <property type="match status" value="1"/>
</dbReference>
<dbReference type="Ensembl" id="ENSOMET00000026795.1">
    <property type="protein sequence ID" value="ENSOMEP00000033567.1"/>
    <property type="gene ID" value="ENSOMEG00000019715.1"/>
</dbReference>
<dbReference type="Pfam" id="PF23085">
    <property type="entry name" value="RRM_PARP14_3"/>
    <property type="match status" value="1"/>
</dbReference>
<dbReference type="InterPro" id="IPR052056">
    <property type="entry name" value="Mono-ARTD/PARP"/>
</dbReference>
<dbReference type="InterPro" id="IPR057050">
    <property type="entry name" value="RRM_PARP14_2"/>
</dbReference>
<dbReference type="GO" id="GO:0003950">
    <property type="term" value="F:NAD+ poly-ADP-ribosyltransferase activity"/>
    <property type="evidence" value="ECO:0007669"/>
    <property type="project" value="UniProtKB-UniRule"/>
</dbReference>
<feature type="domain" description="Macro" evidence="11">
    <location>
        <begin position="880"/>
        <end position="1062"/>
    </location>
</feature>
<evidence type="ECO:0000256" key="4">
    <source>
        <dbReference type="ARBA" id="ARBA00023027"/>
    </source>
</evidence>
<dbReference type="Pfam" id="PF23252">
    <property type="entry name" value="KH_PARP14_5"/>
    <property type="match status" value="1"/>
</dbReference>
<dbReference type="Proteomes" id="UP000261560">
    <property type="component" value="Unplaced"/>
</dbReference>
<dbReference type="PROSITE" id="PS51154">
    <property type="entry name" value="MACRO"/>
    <property type="match status" value="3"/>
</dbReference>
<sequence length="1655" mass="182345">PYRHTASLSIREQELPDEGSPSPDSAEEELSSTSVVLENVPEETSQEFLEMLVENVLKGLGSSSQKFSLEMIPEISSAVVTFQTGIKKNTSKVLLTKKKGLIVRSLEPTKQVVVDNEHNFNADVLQLYFETKGRVVEDVLLNEEENSAVITFTDPKGVKDVLKEKHNIRNKEIKVYQFFESLGVALYGKDKKMSKLPAAISEPLENAVFTYLKQNPAALESIRSDLEKHFCNVGLEQSAVCLGPKGLLLKQKDFKTLTRDWTNTVKSAFAENMSKFKSKTFQLKPEAVEESERVIRQTLLKVPKEVVLVPDKAQGVISVAGLVDDVNALEKPIQEVIDKTSQMVERQKLSKTQEVKVPPTIYHILSQDGFQDKLLSVYPELQMSYSKEKATLKVTGLVDEIFAATKTINDSNFSLNRQSLDMEESVLNLLKGGEEVELTNSLLNAFDINAALEISAKRVQLVAASEADLMDAQEHLKQLLTTKHIDVEDADVLKMAEWKDLVRKMEDENNSSSNRIQIQTANHQVVVCGLKDEVEKVSCTLEEFLIQNACVDETVEVPANIIIKYLKSPDMPWITDLQKQVDLSFKNNTIHLSGSRAAVEEARTLIEPIVSSVVFDRLLVNKPGGKKFFQQKENMYLSSIKTDTGCLVQLVDETAGAKDGLVPRQVPKPVYQIPTQDGVEIAVFKADMCSYPVDAIVSAANSSLKPDGGLAKAILRAAGPQFQDECEQIVSKETLKPGDSVITGAGGQLQCKKVIHAVGPVFETTKAQKSVALLKKAVKESLDLAADNGFASVALPAISKNLSFPLDQCTLSIVTAVREYCDECYDDNRLRKIHLVDSDDSVVQAFENAVKQVFGNHGVSHSQQAIPPKDVKKKSPTSDPFLCEVKTKEGLRIILKKGNIETEVTVNTVFSDLALNRGAVSNAILKAAGPKLQQLVTAQKAAGIEGEVIITDGCNLKSKKVFHAVATKWDNGQGPAEQALSGIFKNCLEKAENGNLASISMPAIGTGNLGFPKTLVASMMLDKILEFSSQVQPKHLKRVEIVLYSGDAPTIQEFTTEFIKKFPNASVGSNPKSSSQATGPFSKVTSSTGKHETTLGNVTIQVVTGDITKETTDIIVNSSDENFTLKSGVSKAILDAAGPAVEQECQTSGAQPNSGMILTQPGNLKCKKILHLAGQTDPVKIRKVVKDALEICVKQSFTSVSFPAIGTDGPMTLKLPFLFFGSCSELFGYHWFYPSLMWQSIYLPPFHSSLWGTFFFGQSEEKQKKEDEISIVPVKADPACFHICGGTQAKVDAAKKWITDLIVNEQTSMPITDNIILDLSKAESQLINDIQKKMGVTIRMENIDSQASLIVEGLSKDVIKAMGEIGNILNKVRNKQELDKKVELAGAVADWQYQLQGQRFQSFDALTNYELEHALQQDQKSVNIKVQGKDYTASLPEGPATDKKGNTLQIIRIDKLKGDDIPPHWEPMPAKTTCLLTNVQTGTPEYNEVLKLFQATCNRNVIKIERVQNPALWKSLQIKKNELETRNGHQNNEKRLFHGTSEDTVKIINERGFNRVYAGKNAACYGNGTYFAVNASYSASDTYSRPNANGEKIMYLCRVLTGDFTPGQQNMIAPPPKSSGSIKLFDSVVDRMANPSMFVIFHDTQAYPEYLITFK</sequence>
<dbReference type="Gene3D" id="3.30.70.330">
    <property type="match status" value="1"/>
</dbReference>
<dbReference type="InterPro" id="IPR057045">
    <property type="entry name" value="PARP14_KH_3"/>
</dbReference>
<feature type="domain" description="PARP catalytic" evidence="10">
    <location>
        <begin position="1461"/>
        <end position="1655"/>
    </location>
</feature>
<dbReference type="InterPro" id="IPR057046">
    <property type="entry name" value="PARP14_KH_4"/>
</dbReference>
<dbReference type="PANTHER" id="PTHR14453">
    <property type="entry name" value="PARP/ZINC FINGER CCCH TYPE DOMAIN CONTAINING PROTEIN"/>
    <property type="match status" value="1"/>
</dbReference>
<protein>
    <recommendedName>
        <fullName evidence="7">Poly [ADP-ribose] polymerase</fullName>
        <shortName evidence="7">PARP</shortName>
        <ecNumber evidence="7">2.4.2.-</ecNumber>
    </recommendedName>
</protein>